<proteinExistence type="predicted"/>
<dbReference type="EMBL" id="CALNXK010000072">
    <property type="protein sequence ID" value="CAH3143890.1"/>
    <property type="molecule type" value="Genomic_DNA"/>
</dbReference>
<gene>
    <name evidence="2" type="ORF">PLOB_00043798</name>
</gene>
<evidence type="ECO:0000313" key="3">
    <source>
        <dbReference type="Proteomes" id="UP001159405"/>
    </source>
</evidence>
<evidence type="ECO:0008006" key="4">
    <source>
        <dbReference type="Google" id="ProtNLM"/>
    </source>
</evidence>
<reference evidence="2 3" key="1">
    <citation type="submission" date="2022-05" db="EMBL/GenBank/DDBJ databases">
        <authorList>
            <consortium name="Genoscope - CEA"/>
            <person name="William W."/>
        </authorList>
    </citation>
    <scope>NUCLEOTIDE SEQUENCE [LARGE SCALE GENOMIC DNA]</scope>
</reference>
<keyword evidence="3" id="KW-1185">Reference proteome</keyword>
<protein>
    <recommendedName>
        <fullName evidence="4">Transposase</fullName>
    </recommendedName>
</protein>
<name>A0ABN8PL34_9CNID</name>
<sequence length="73" mass="8517">MKPYPEGTRDRDQIKFNKELSFARVKVECAFGLLKSRWREDDHDDGNPCPPNTGPSVWDGDNMREILKDYICN</sequence>
<feature type="region of interest" description="Disordered" evidence="1">
    <location>
        <begin position="39"/>
        <end position="60"/>
    </location>
</feature>
<dbReference type="Proteomes" id="UP001159405">
    <property type="component" value="Unassembled WGS sequence"/>
</dbReference>
<comment type="caution">
    <text evidence="2">The sequence shown here is derived from an EMBL/GenBank/DDBJ whole genome shotgun (WGS) entry which is preliminary data.</text>
</comment>
<evidence type="ECO:0000256" key="1">
    <source>
        <dbReference type="SAM" id="MobiDB-lite"/>
    </source>
</evidence>
<accession>A0ABN8PL34</accession>
<evidence type="ECO:0000313" key="2">
    <source>
        <dbReference type="EMBL" id="CAH3143890.1"/>
    </source>
</evidence>
<organism evidence="2 3">
    <name type="scientific">Porites lobata</name>
    <dbReference type="NCBI Taxonomy" id="104759"/>
    <lineage>
        <taxon>Eukaryota</taxon>
        <taxon>Metazoa</taxon>
        <taxon>Cnidaria</taxon>
        <taxon>Anthozoa</taxon>
        <taxon>Hexacorallia</taxon>
        <taxon>Scleractinia</taxon>
        <taxon>Fungiina</taxon>
        <taxon>Poritidae</taxon>
        <taxon>Porites</taxon>
    </lineage>
</organism>